<feature type="compositionally biased region" description="Low complexity" evidence="2">
    <location>
        <begin position="491"/>
        <end position="503"/>
    </location>
</feature>
<dbReference type="InterPro" id="IPR019405">
    <property type="entry name" value="Lactonase_7-beta_prop"/>
</dbReference>
<reference evidence="3 4" key="1">
    <citation type="journal article" date="2013" name="Nat. Commun.">
        <title>The evolution and pathogenic mechanisms of the rice sheath blight pathogen.</title>
        <authorList>
            <person name="Zheng A."/>
            <person name="Lin R."/>
            <person name="Xu L."/>
            <person name="Qin P."/>
            <person name="Tang C."/>
            <person name="Ai P."/>
            <person name="Zhang D."/>
            <person name="Liu Y."/>
            <person name="Sun Z."/>
            <person name="Feng H."/>
            <person name="Wang Y."/>
            <person name="Chen Y."/>
            <person name="Liang X."/>
            <person name="Fu R."/>
            <person name="Li Q."/>
            <person name="Zhang J."/>
            <person name="Yu X."/>
            <person name="Xie Z."/>
            <person name="Ding L."/>
            <person name="Guan P."/>
            <person name="Tang J."/>
            <person name="Liang Y."/>
            <person name="Wang S."/>
            <person name="Deng Q."/>
            <person name="Li S."/>
            <person name="Zhu J."/>
            <person name="Wang L."/>
            <person name="Liu H."/>
            <person name="Li P."/>
        </authorList>
    </citation>
    <scope>NUCLEOTIDE SEQUENCE [LARGE SCALE GENOMIC DNA]</scope>
    <source>
        <strain evidence="4">AG-1 IA</strain>
    </source>
</reference>
<feature type="region of interest" description="Disordered" evidence="2">
    <location>
        <begin position="1"/>
        <end position="21"/>
    </location>
</feature>
<feature type="region of interest" description="Disordered" evidence="2">
    <location>
        <begin position="844"/>
        <end position="863"/>
    </location>
</feature>
<sequence>MGTSNSSEPREFTSHMDSLLPRQSEKPIREIYSRKEDQLGESGIDFISVYKHCGWSTPVARCPAEYTFAAFVFMVSYKILVGGYTSALTTLSFTSGNTNLPTVSTISTTNPSWITAHPTNKSVIFATQDSYFGGVQSFLVGSQGQLTKYNSGTGLNVPLTGDKSRFGTAYPIIKFTGSGPNPSRQTSSHPHAIIQYGNEYLVPDLGSDKIWRLTKSSSGALQNSGYIQQPLGSGPRHGVIDGNTLYTIHELTNTVIQQTIPALGSNSQAPIIANISILPTDSNNPSAHTAAELILSPVTSAFPKQYLYATNRGDSSDAITIIDPANNGLRIVKQFRTGLSSMRGAALSPDGTYLVTGGQYNGLVVVYERINGGADLKEVARASGFNQPFSFLWCIYVCIHCFQAMETCSPSLASLDDSDDDLEILAANYSALIALRHPGARIWRFGALASMYMGLGSTRERMYDPPKGPRLRSAYIVLQSAPEPRSITNAPTSSPTQPVTSSPNDALESATSPGSVKSTSRGGRSRPASVASKGCITSASTLACKPEDFKKWASIVKLQLEPSISFVIPPDPCFQTIRRIQSASVCLPSWLGDESVRSLIKTDICSLDKNDIPDLPSALPIILQICNHQARLRAAGKQHSEMDIRIGIDALMLYSCDMEEGHPLTYNTEQTLKLPSAATEAFDVTDTTADGVHTLDIPNLRVYLNLEFRKLTSAIKEVHLIPPATFAMIHCVTEYKREGSGVNQVMMGMVSGLYQKKILGLKQLVFGIYQCGTDFVEVLSATWHNSMIKTYLVGSYSFHCPLQMIQFYLVLRQIKHLGSEYADELTKSDGILLRAFRENPPKNVWDRSNLPTVPETPEESNIQGGYGGPSGKTGLSDHLSALGQFDSSERISDYIKSLRSFPMNASAPLVCQSYTTHTESSVSSDYDLESLKSPPLGELSMNMSKAADLTEHYGYCFLPGNEAENALEGHRA</sequence>
<evidence type="ECO:0000313" key="4">
    <source>
        <dbReference type="Proteomes" id="UP000011668"/>
    </source>
</evidence>
<dbReference type="STRING" id="983506.L8WIP3"/>
<dbReference type="InterPro" id="IPR015943">
    <property type="entry name" value="WD40/YVTN_repeat-like_dom_sf"/>
</dbReference>
<feature type="region of interest" description="Disordered" evidence="2">
    <location>
        <begin position="484"/>
        <end position="530"/>
    </location>
</feature>
<keyword evidence="4" id="KW-1185">Reference proteome</keyword>
<dbReference type="InterPro" id="IPR011048">
    <property type="entry name" value="Haem_d1_sf"/>
</dbReference>
<proteinExistence type="inferred from homology"/>
<dbReference type="SUPFAM" id="SSF51004">
    <property type="entry name" value="C-terminal (heme d1) domain of cytochrome cd1-nitrite reductase"/>
    <property type="match status" value="1"/>
</dbReference>
<feature type="compositionally biased region" description="Polar residues" evidence="2">
    <location>
        <begin position="509"/>
        <end position="522"/>
    </location>
</feature>
<evidence type="ECO:0000256" key="2">
    <source>
        <dbReference type="SAM" id="MobiDB-lite"/>
    </source>
</evidence>
<dbReference type="Pfam" id="PF10282">
    <property type="entry name" value="Lactonase"/>
    <property type="match status" value="1"/>
</dbReference>
<accession>L8WIP3</accession>
<gene>
    <name evidence="3" type="ORF">AG1IA_07878</name>
</gene>
<dbReference type="EMBL" id="AFRT01002264">
    <property type="protein sequence ID" value="ELU38091.1"/>
    <property type="molecule type" value="Genomic_DNA"/>
</dbReference>
<dbReference type="PANTHER" id="PTHR30344:SF7">
    <property type="entry name" value="DUF2415 DOMAIN-CONTAINING PROTEIN"/>
    <property type="match status" value="1"/>
</dbReference>
<evidence type="ECO:0000313" key="3">
    <source>
        <dbReference type="EMBL" id="ELU38091.1"/>
    </source>
</evidence>
<dbReference type="GO" id="GO:0017057">
    <property type="term" value="F:6-phosphogluconolactonase activity"/>
    <property type="evidence" value="ECO:0007669"/>
    <property type="project" value="TreeGrafter"/>
</dbReference>
<comment type="caution">
    <text evidence="3">The sequence shown here is derived from an EMBL/GenBank/DDBJ whole genome shotgun (WGS) entry which is preliminary data.</text>
</comment>
<dbReference type="PANTHER" id="PTHR30344">
    <property type="entry name" value="6-PHOSPHOGLUCONOLACTONASE-RELATED"/>
    <property type="match status" value="1"/>
</dbReference>
<comment type="similarity">
    <text evidence="1">Belongs to the cycloisomerase 2 family.</text>
</comment>
<dbReference type="Proteomes" id="UP000011668">
    <property type="component" value="Unassembled WGS sequence"/>
</dbReference>
<protein>
    <submittedName>
        <fullName evidence="3">Lactonase domain-containing protein</fullName>
    </submittedName>
</protein>
<dbReference type="AlphaFoldDB" id="L8WIP3"/>
<dbReference type="InterPro" id="IPR050282">
    <property type="entry name" value="Cycloisomerase_2"/>
</dbReference>
<evidence type="ECO:0000256" key="1">
    <source>
        <dbReference type="ARBA" id="ARBA00005564"/>
    </source>
</evidence>
<name>L8WIP3_THACA</name>
<organism evidence="3 4">
    <name type="scientific">Thanatephorus cucumeris (strain AG1-IA)</name>
    <name type="common">Rice sheath blight fungus</name>
    <name type="synonym">Rhizoctonia solani</name>
    <dbReference type="NCBI Taxonomy" id="983506"/>
    <lineage>
        <taxon>Eukaryota</taxon>
        <taxon>Fungi</taxon>
        <taxon>Dikarya</taxon>
        <taxon>Basidiomycota</taxon>
        <taxon>Agaricomycotina</taxon>
        <taxon>Agaricomycetes</taxon>
        <taxon>Cantharellales</taxon>
        <taxon>Ceratobasidiaceae</taxon>
        <taxon>Rhizoctonia</taxon>
        <taxon>Rhizoctonia solani AG-1</taxon>
    </lineage>
</organism>
<dbReference type="OrthoDB" id="9972196at2759"/>
<dbReference type="Gene3D" id="2.130.10.10">
    <property type="entry name" value="YVTN repeat-like/Quinoprotein amine dehydrogenase"/>
    <property type="match status" value="1"/>
</dbReference>
<dbReference type="HOGENOM" id="CLU_305269_0_0_1"/>